<evidence type="ECO:0000256" key="1">
    <source>
        <dbReference type="ARBA" id="ARBA00004191"/>
    </source>
</evidence>
<dbReference type="AlphaFoldDB" id="A0A1A0H1W6"/>
<evidence type="ECO:0000313" key="8">
    <source>
        <dbReference type="EMBL" id="OBA17945.1"/>
    </source>
</evidence>
<evidence type="ECO:0000256" key="4">
    <source>
        <dbReference type="ARBA" id="ARBA00022729"/>
    </source>
</evidence>
<protein>
    <recommendedName>
        <fullName evidence="7">Hyphally-regulated cell wall protein N-terminal domain-containing protein</fullName>
    </recommendedName>
</protein>
<evidence type="ECO:0000313" key="9">
    <source>
        <dbReference type="Proteomes" id="UP000092555"/>
    </source>
</evidence>
<reference evidence="8 9" key="1">
    <citation type="submission" date="2016-05" db="EMBL/GenBank/DDBJ databases">
        <title>Comparative genomics of biotechnologically important yeasts.</title>
        <authorList>
            <consortium name="DOE Joint Genome Institute"/>
            <person name="Riley R."/>
            <person name="Haridas S."/>
            <person name="Wolfe K.H."/>
            <person name="Lopes M.R."/>
            <person name="Hittinger C.T."/>
            <person name="Goker M."/>
            <person name="Salamov A."/>
            <person name="Wisecaver J."/>
            <person name="Long T.M."/>
            <person name="Aerts A.L."/>
            <person name="Barry K."/>
            <person name="Choi C."/>
            <person name="Clum A."/>
            <person name="Coughlan A.Y."/>
            <person name="Deshpande S."/>
            <person name="Douglass A.P."/>
            <person name="Hanson S.J."/>
            <person name="Klenk H.-P."/>
            <person name="LaButti K."/>
            <person name="Lapidus A."/>
            <person name="Lindquist E."/>
            <person name="Lipzen A."/>
            <person name="Meier-kolthoff J.P."/>
            <person name="Ohm R.A."/>
            <person name="Otillar R.P."/>
            <person name="Pangilinan J."/>
            <person name="Peng Y."/>
            <person name="Rokas A."/>
            <person name="Rosa C.A."/>
            <person name="Scheuner C."/>
            <person name="Sibirny A.A."/>
            <person name="Slot J.C."/>
            <person name="Stielow J.B."/>
            <person name="Sun H."/>
            <person name="Kurtzman C.P."/>
            <person name="Blackwell M."/>
            <person name="Grigoriev I.V."/>
            <person name="Jeffries T.W."/>
        </authorList>
    </citation>
    <scope>NUCLEOTIDE SEQUENCE [LARGE SCALE GENOMIC DNA]</scope>
    <source>
        <strain evidence="8 9">NRRL YB-4993</strain>
    </source>
</reference>
<feature type="chain" id="PRO_5008508800" description="Hyphally-regulated cell wall protein N-terminal domain-containing protein" evidence="6">
    <location>
        <begin position="22"/>
        <end position="516"/>
    </location>
</feature>
<feature type="domain" description="Hyphally-regulated cell wall protein N-terminal" evidence="7">
    <location>
        <begin position="13"/>
        <end position="326"/>
    </location>
</feature>
<dbReference type="RefSeq" id="XP_018709340.1">
    <property type="nucleotide sequence ID" value="XM_018858205.1"/>
</dbReference>
<evidence type="ECO:0000256" key="2">
    <source>
        <dbReference type="ARBA" id="ARBA00022512"/>
    </source>
</evidence>
<keyword evidence="5" id="KW-0325">Glycoprotein</keyword>
<dbReference type="GO" id="GO:0009277">
    <property type="term" value="C:fungal-type cell wall"/>
    <property type="evidence" value="ECO:0007669"/>
    <property type="project" value="UniProtKB-ARBA"/>
</dbReference>
<evidence type="ECO:0000259" key="7">
    <source>
        <dbReference type="Pfam" id="PF11765"/>
    </source>
</evidence>
<organism evidence="8 9">
    <name type="scientific">Metschnikowia bicuspidata var. bicuspidata NRRL YB-4993</name>
    <dbReference type="NCBI Taxonomy" id="869754"/>
    <lineage>
        <taxon>Eukaryota</taxon>
        <taxon>Fungi</taxon>
        <taxon>Dikarya</taxon>
        <taxon>Ascomycota</taxon>
        <taxon>Saccharomycotina</taxon>
        <taxon>Pichiomycetes</taxon>
        <taxon>Metschnikowiaceae</taxon>
        <taxon>Metschnikowia</taxon>
    </lineage>
</organism>
<dbReference type="OrthoDB" id="4022214at2759"/>
<evidence type="ECO:0000256" key="5">
    <source>
        <dbReference type="ARBA" id="ARBA00023180"/>
    </source>
</evidence>
<proteinExistence type="predicted"/>
<evidence type="ECO:0000256" key="6">
    <source>
        <dbReference type="SAM" id="SignalP"/>
    </source>
</evidence>
<keyword evidence="4 6" id="KW-0732">Signal</keyword>
<keyword evidence="3" id="KW-0964">Secreted</keyword>
<keyword evidence="2" id="KW-0134">Cell wall</keyword>
<dbReference type="EMBL" id="LXTC01000009">
    <property type="protein sequence ID" value="OBA17945.1"/>
    <property type="molecule type" value="Genomic_DNA"/>
</dbReference>
<comment type="subcellular location">
    <subcellularLocation>
        <location evidence="1">Secreted</location>
        <location evidence="1">Cell wall</location>
    </subcellularLocation>
</comment>
<accession>A0A1A0H1W6</accession>
<name>A0A1A0H1W6_9ASCO</name>
<dbReference type="Proteomes" id="UP000092555">
    <property type="component" value="Unassembled WGS sequence"/>
</dbReference>
<keyword evidence="9" id="KW-1185">Reference proteome</keyword>
<dbReference type="InterPro" id="IPR021031">
    <property type="entry name" value="Hyphal-reg_cell_wall_N"/>
</dbReference>
<sequence>MKPKIRAVAVAILYFLAQVFAVIVTENTVQITTVDITLGDLVVNAGVYYSIVDSALVTLVGTVNVRGGFYVTSAKDLTSSVVMTGGIFVNSGTVSFNSLSSKLLSTYGITTVGSFENTGDMYFGISRAPIVGTPFIVTSVSSWTNTGMMVFRSRFRDTIVGSSGLSTIKNDGSICLYNTFWAQTLNIDGTGCITVAKNSEMQLQLSVGSLVFSVAETQTIYLKSSISILSIIGLSASLAPGTIIKVAGFGDGNVIAVNLLFLSHSYSPTTGLLTLSLTPLLKIVFDIGTGYDSALFITAAVLIGKGISYSGRPPNNPPSTCSCTPQFPDYTTTYTTTKYDGSIVTDCGVLIVTTDSAGSLTTATSFALSGVVSHPDSKLLSERPSSFITSRTSTMITSCDQDGVCVAVPETTVSPTEVMGGSVGATYTTEVFVSETTVVDQFDSSVVSTMTFTLTMCVNCDSGAAASQYTSASSSAAGSGTINVPQASSISTLEGKAATKSMVLSLFIVPLLAFLL</sequence>
<evidence type="ECO:0000256" key="3">
    <source>
        <dbReference type="ARBA" id="ARBA00022525"/>
    </source>
</evidence>
<gene>
    <name evidence="8" type="ORF">METBIDRAFT_47683</name>
</gene>
<dbReference type="Pfam" id="PF11765">
    <property type="entry name" value="Hyphal_reg_CWP"/>
    <property type="match status" value="1"/>
</dbReference>
<dbReference type="GeneID" id="30031181"/>
<comment type="caution">
    <text evidence="8">The sequence shown here is derived from an EMBL/GenBank/DDBJ whole genome shotgun (WGS) entry which is preliminary data.</text>
</comment>
<feature type="signal peptide" evidence="6">
    <location>
        <begin position="1"/>
        <end position="21"/>
    </location>
</feature>
<dbReference type="STRING" id="869754.A0A1A0H1W6"/>